<dbReference type="AlphaFoldDB" id="A0AAD7EPC0"/>
<protein>
    <submittedName>
        <fullName evidence="1">Uncharacterized protein</fullName>
    </submittedName>
</protein>
<reference evidence="1" key="1">
    <citation type="submission" date="2023-03" db="EMBL/GenBank/DDBJ databases">
        <title>Massive genome expansion in bonnet fungi (Mycena s.s.) driven by repeated elements and novel gene families across ecological guilds.</title>
        <authorList>
            <consortium name="Lawrence Berkeley National Laboratory"/>
            <person name="Harder C.B."/>
            <person name="Miyauchi S."/>
            <person name="Viragh M."/>
            <person name="Kuo A."/>
            <person name="Thoen E."/>
            <person name="Andreopoulos B."/>
            <person name="Lu D."/>
            <person name="Skrede I."/>
            <person name="Drula E."/>
            <person name="Henrissat B."/>
            <person name="Morin E."/>
            <person name="Kohler A."/>
            <person name="Barry K."/>
            <person name="LaButti K."/>
            <person name="Morin E."/>
            <person name="Salamov A."/>
            <person name="Lipzen A."/>
            <person name="Mereny Z."/>
            <person name="Hegedus B."/>
            <person name="Baldrian P."/>
            <person name="Stursova M."/>
            <person name="Weitz H."/>
            <person name="Taylor A."/>
            <person name="Grigoriev I.V."/>
            <person name="Nagy L.G."/>
            <person name="Martin F."/>
            <person name="Kauserud H."/>
        </authorList>
    </citation>
    <scope>NUCLEOTIDE SEQUENCE</scope>
    <source>
        <strain evidence="1">CBHHK002</strain>
    </source>
</reference>
<sequence>MHSLCLFQSFGVTRLLEHVLMPNLRIFKLRRHRIQSGGVDTLLSLNNFLGVSTKLHTLDLFLNCMTQDCLLESLPALASITHLTITGFSMRNEPVANNSLPLTVFDDNILRLLTETSGSGSAVHRLCPLLQSIRMKQVETISWAALLAFIQSRMASGSALFRVDVTILRPKHLDILPSLRSYLSAGLQLSLHYVDAQRYVAPTCGEVLPTTGFSSIIGTGPGLSVVL</sequence>
<dbReference type="EMBL" id="JARIHO010000025">
    <property type="protein sequence ID" value="KAJ7342488.1"/>
    <property type="molecule type" value="Genomic_DNA"/>
</dbReference>
<organism evidence="1 2">
    <name type="scientific">Mycena albidolilacea</name>
    <dbReference type="NCBI Taxonomy" id="1033008"/>
    <lineage>
        <taxon>Eukaryota</taxon>
        <taxon>Fungi</taxon>
        <taxon>Dikarya</taxon>
        <taxon>Basidiomycota</taxon>
        <taxon>Agaricomycotina</taxon>
        <taxon>Agaricomycetes</taxon>
        <taxon>Agaricomycetidae</taxon>
        <taxon>Agaricales</taxon>
        <taxon>Marasmiineae</taxon>
        <taxon>Mycenaceae</taxon>
        <taxon>Mycena</taxon>
    </lineage>
</organism>
<keyword evidence="2" id="KW-1185">Reference proteome</keyword>
<gene>
    <name evidence="1" type="ORF">DFH08DRAFT_1012132</name>
</gene>
<dbReference type="Proteomes" id="UP001218218">
    <property type="component" value="Unassembled WGS sequence"/>
</dbReference>
<evidence type="ECO:0000313" key="2">
    <source>
        <dbReference type="Proteomes" id="UP001218218"/>
    </source>
</evidence>
<comment type="caution">
    <text evidence="1">The sequence shown here is derived from an EMBL/GenBank/DDBJ whole genome shotgun (WGS) entry which is preliminary data.</text>
</comment>
<name>A0AAD7EPC0_9AGAR</name>
<evidence type="ECO:0000313" key="1">
    <source>
        <dbReference type="EMBL" id="KAJ7342488.1"/>
    </source>
</evidence>
<accession>A0AAD7EPC0</accession>
<proteinExistence type="predicted"/>